<reference evidence="3 4" key="1">
    <citation type="submission" date="2019-11" db="EMBL/GenBank/DDBJ databases">
        <authorList>
            <person name="Yuan L."/>
        </authorList>
    </citation>
    <scope>NUCLEOTIDE SEQUENCE [LARGE SCALE GENOMIC DNA]</scope>
    <source>
        <strain evidence="3 4">TRM43335</strain>
    </source>
</reference>
<protein>
    <recommendedName>
        <fullName evidence="5">Secreted protein</fullName>
    </recommendedName>
</protein>
<feature type="compositionally biased region" description="Low complexity" evidence="1">
    <location>
        <begin position="87"/>
        <end position="107"/>
    </location>
</feature>
<evidence type="ECO:0008006" key="5">
    <source>
        <dbReference type="Google" id="ProtNLM"/>
    </source>
</evidence>
<organism evidence="3 4">
    <name type="scientific">Streptomyces taklimakanensis</name>
    <dbReference type="NCBI Taxonomy" id="2569853"/>
    <lineage>
        <taxon>Bacteria</taxon>
        <taxon>Bacillati</taxon>
        <taxon>Actinomycetota</taxon>
        <taxon>Actinomycetes</taxon>
        <taxon>Kitasatosporales</taxon>
        <taxon>Streptomycetaceae</taxon>
        <taxon>Streptomyces</taxon>
    </lineage>
</organism>
<name>A0A6G2BAX5_9ACTN</name>
<dbReference type="RefSeq" id="WP_155070771.1">
    <property type="nucleotide sequence ID" value="NZ_WIXO01000001.1"/>
</dbReference>
<evidence type="ECO:0000313" key="3">
    <source>
        <dbReference type="EMBL" id="MTE19417.1"/>
    </source>
</evidence>
<proteinExistence type="predicted"/>
<feature type="compositionally biased region" description="Basic and acidic residues" evidence="1">
    <location>
        <begin position="108"/>
        <end position="130"/>
    </location>
</feature>
<dbReference type="Proteomes" id="UP000473014">
    <property type="component" value="Unassembled WGS sequence"/>
</dbReference>
<sequence length="130" mass="13884">MKLKKTLAVSFTAAMLLAGGAASAHAGEAKFSNDAQILPCPNLEVINLLILSSEANNLDCSRNYEEETTIKKTVKVEKDSDIVVAPKQEQGQGQGQGQKAEQGQKQAGEQDQKAGQKAEQETGQKAKLQD</sequence>
<comment type="caution">
    <text evidence="3">The sequence shown here is derived from an EMBL/GenBank/DDBJ whole genome shotgun (WGS) entry which is preliminary data.</text>
</comment>
<keyword evidence="2" id="KW-0732">Signal</keyword>
<feature type="signal peptide" evidence="2">
    <location>
        <begin position="1"/>
        <end position="26"/>
    </location>
</feature>
<evidence type="ECO:0000313" key="4">
    <source>
        <dbReference type="Proteomes" id="UP000473014"/>
    </source>
</evidence>
<evidence type="ECO:0000256" key="1">
    <source>
        <dbReference type="SAM" id="MobiDB-lite"/>
    </source>
</evidence>
<feature type="chain" id="PRO_5039665824" description="Secreted protein" evidence="2">
    <location>
        <begin position="27"/>
        <end position="130"/>
    </location>
</feature>
<gene>
    <name evidence="3" type="ORF">F0L17_09810</name>
</gene>
<accession>A0A6G2BAX5</accession>
<dbReference type="EMBL" id="WIXO01000001">
    <property type="protein sequence ID" value="MTE19417.1"/>
    <property type="molecule type" value="Genomic_DNA"/>
</dbReference>
<evidence type="ECO:0000256" key="2">
    <source>
        <dbReference type="SAM" id="SignalP"/>
    </source>
</evidence>
<feature type="region of interest" description="Disordered" evidence="1">
    <location>
        <begin position="79"/>
        <end position="130"/>
    </location>
</feature>
<dbReference type="AlphaFoldDB" id="A0A6G2BAX5"/>
<keyword evidence="4" id="KW-1185">Reference proteome</keyword>